<dbReference type="EMBL" id="LIYD01000005">
    <property type="protein sequence ID" value="KOS07124.1"/>
    <property type="molecule type" value="Genomic_DNA"/>
</dbReference>
<feature type="signal peptide" evidence="4">
    <location>
        <begin position="1"/>
        <end position="18"/>
    </location>
</feature>
<reference evidence="5 6" key="1">
    <citation type="submission" date="2015-08" db="EMBL/GenBank/DDBJ databases">
        <title>Whole genome sequence of Flavobacterium akiainvivens IK-1T, from decaying Wikstroemia oahuensis, an endemic Hawaiian shrub.</title>
        <authorList>
            <person name="Wan X."/>
            <person name="Hou S."/>
            <person name="Saito J."/>
            <person name="Donachie S."/>
        </authorList>
    </citation>
    <scope>NUCLEOTIDE SEQUENCE [LARGE SCALE GENOMIC DNA]</scope>
    <source>
        <strain evidence="5 6">IK-1</strain>
    </source>
</reference>
<dbReference type="PANTHER" id="PTHR44858:SF1">
    <property type="entry name" value="UDP-N-ACETYLGLUCOSAMINE--PEPTIDE N-ACETYLGLUCOSAMINYLTRANSFERASE SPINDLY-RELATED"/>
    <property type="match status" value="1"/>
</dbReference>
<dbReference type="InterPro" id="IPR050498">
    <property type="entry name" value="Ycf3"/>
</dbReference>
<dbReference type="InterPro" id="IPR019734">
    <property type="entry name" value="TPR_rpt"/>
</dbReference>
<feature type="chain" id="PRO_5005818581" evidence="4">
    <location>
        <begin position="19"/>
        <end position="301"/>
    </location>
</feature>
<dbReference type="PANTHER" id="PTHR44858">
    <property type="entry name" value="TETRATRICOPEPTIDE REPEAT PROTEIN 6"/>
    <property type="match status" value="1"/>
</dbReference>
<proteinExistence type="predicted"/>
<dbReference type="PATRIC" id="fig|1202724.3.peg.3023"/>
<keyword evidence="6" id="KW-1185">Reference proteome</keyword>
<feature type="repeat" description="TPR" evidence="3">
    <location>
        <begin position="126"/>
        <end position="159"/>
    </location>
</feature>
<dbReference type="Pfam" id="PF13181">
    <property type="entry name" value="TPR_8"/>
    <property type="match status" value="1"/>
</dbReference>
<evidence type="ECO:0000256" key="2">
    <source>
        <dbReference type="ARBA" id="ARBA00022803"/>
    </source>
</evidence>
<feature type="repeat" description="TPR" evidence="3">
    <location>
        <begin position="194"/>
        <end position="227"/>
    </location>
</feature>
<dbReference type="InterPro" id="IPR011990">
    <property type="entry name" value="TPR-like_helical_dom_sf"/>
</dbReference>
<keyword evidence="4" id="KW-0732">Signal</keyword>
<dbReference type="Proteomes" id="UP000037755">
    <property type="component" value="Unassembled WGS sequence"/>
</dbReference>
<evidence type="ECO:0000313" key="5">
    <source>
        <dbReference type="EMBL" id="KOS07124.1"/>
    </source>
</evidence>
<dbReference type="AlphaFoldDB" id="A0A0M8MED9"/>
<dbReference type="Pfam" id="PF13432">
    <property type="entry name" value="TPR_16"/>
    <property type="match status" value="1"/>
</dbReference>
<organism evidence="5 6">
    <name type="scientific">Flavobacterium akiainvivens</name>
    <dbReference type="NCBI Taxonomy" id="1202724"/>
    <lineage>
        <taxon>Bacteria</taxon>
        <taxon>Pseudomonadati</taxon>
        <taxon>Bacteroidota</taxon>
        <taxon>Flavobacteriia</taxon>
        <taxon>Flavobacteriales</taxon>
        <taxon>Flavobacteriaceae</taxon>
        <taxon>Flavobacterium</taxon>
    </lineage>
</organism>
<gene>
    <name evidence="5" type="ORF">AM493_14560</name>
</gene>
<dbReference type="PROSITE" id="PS50005">
    <property type="entry name" value="TPR"/>
    <property type="match status" value="3"/>
</dbReference>
<dbReference type="Pfam" id="PF00515">
    <property type="entry name" value="TPR_1"/>
    <property type="match status" value="1"/>
</dbReference>
<feature type="repeat" description="TPR" evidence="3">
    <location>
        <begin position="160"/>
        <end position="193"/>
    </location>
</feature>
<comment type="caution">
    <text evidence="5">The sequence shown here is derived from an EMBL/GenBank/DDBJ whole genome shotgun (WGS) entry which is preliminary data.</text>
</comment>
<dbReference type="OrthoDB" id="9811837at2"/>
<keyword evidence="1" id="KW-0677">Repeat</keyword>
<evidence type="ECO:0000256" key="1">
    <source>
        <dbReference type="ARBA" id="ARBA00022737"/>
    </source>
</evidence>
<accession>A0A0M8MED9</accession>
<evidence type="ECO:0000256" key="3">
    <source>
        <dbReference type="PROSITE-ProRule" id="PRU00339"/>
    </source>
</evidence>
<dbReference type="Gene3D" id="1.25.40.10">
    <property type="entry name" value="Tetratricopeptide repeat domain"/>
    <property type="match status" value="1"/>
</dbReference>
<dbReference type="STRING" id="1202724.AM493_14560"/>
<keyword evidence="2 3" id="KW-0802">TPR repeat</keyword>
<evidence type="ECO:0000313" key="6">
    <source>
        <dbReference type="Proteomes" id="UP000037755"/>
    </source>
</evidence>
<protein>
    <submittedName>
        <fullName evidence="5">Uncharacterized protein</fullName>
    </submittedName>
</protein>
<dbReference type="PROSITE" id="PS50293">
    <property type="entry name" value="TPR_REGION"/>
    <property type="match status" value="1"/>
</dbReference>
<sequence length="301" mass="33656">MKKVLLLPALLCATGLFAQEERVKGIATLACQCAEEIDGTQPKDKVIEAINSCITSRTLMYDLQQVQSEADKDKKDGKDKKEYNLSFSTGPDKAVQAYLNKNCAAVQGLMAGDVIKPEAMSTDKKAMAFYDEARQYSDQKMYDMAVVAYTKAVKRDPKFITAWNYLGLNYRRMENYKEAIKCYEKSLELDPTGTFPMQNMGVAYQLMGDYAGASAAYEKLVAAQPENPEGYYGAGLNYYQAKNYEKGVDYMIKAYLLYTDAESPYADDAKSQLVSYYKDLEAQGKLDIFETAATNNGIKTE</sequence>
<dbReference type="SUPFAM" id="SSF48452">
    <property type="entry name" value="TPR-like"/>
    <property type="match status" value="1"/>
</dbReference>
<evidence type="ECO:0000256" key="4">
    <source>
        <dbReference type="SAM" id="SignalP"/>
    </source>
</evidence>
<dbReference type="SMART" id="SM00028">
    <property type="entry name" value="TPR"/>
    <property type="match status" value="4"/>
</dbReference>
<name>A0A0M8MED9_9FLAO</name>
<dbReference type="RefSeq" id="WP_054408763.1">
    <property type="nucleotide sequence ID" value="NZ_FOYA01000022.1"/>
</dbReference>